<dbReference type="EMBL" id="JAVKPH010000039">
    <property type="protein sequence ID" value="MDR5654929.1"/>
    <property type="molecule type" value="Genomic_DNA"/>
</dbReference>
<dbReference type="RefSeq" id="WP_310459070.1">
    <property type="nucleotide sequence ID" value="NZ_JAVKPH010000039.1"/>
</dbReference>
<evidence type="ECO:0000313" key="3">
    <source>
        <dbReference type="Proteomes" id="UP001247754"/>
    </source>
</evidence>
<evidence type="ECO:0000256" key="1">
    <source>
        <dbReference type="SAM" id="SignalP"/>
    </source>
</evidence>
<organism evidence="2 3">
    <name type="scientific">Ruixingdingia sedimenti</name>
    <dbReference type="NCBI Taxonomy" id="3073604"/>
    <lineage>
        <taxon>Bacteria</taxon>
        <taxon>Pseudomonadati</taxon>
        <taxon>Pseudomonadota</taxon>
        <taxon>Alphaproteobacteria</taxon>
        <taxon>Rhodobacterales</taxon>
        <taxon>Paracoccaceae</taxon>
        <taxon>Ruixingdingia</taxon>
    </lineage>
</organism>
<evidence type="ECO:0000313" key="2">
    <source>
        <dbReference type="EMBL" id="MDR5654929.1"/>
    </source>
</evidence>
<proteinExistence type="predicted"/>
<dbReference type="Proteomes" id="UP001247754">
    <property type="component" value="Unassembled WGS sequence"/>
</dbReference>
<keyword evidence="1" id="KW-0732">Signal</keyword>
<keyword evidence="3" id="KW-1185">Reference proteome</keyword>
<protein>
    <submittedName>
        <fullName evidence="2">Uncharacterized protein</fullName>
    </submittedName>
</protein>
<gene>
    <name evidence="2" type="ORF">RGD00_20150</name>
</gene>
<name>A0ABU1FDJ4_9RHOB</name>
<sequence>MRTVKSFTTVAVALALALGSAGIAAAQSQGHDSHGAGAIEITLNDGAKWQGDQNMITGMTAIHGTMAANLTAIHNGTLPADAANGVAADVQKQVDFMVENCVLEPEVDEQFHIVLGEVMTGISALEAGEVETGAVTIVQALNAYGEHFEHPGWQMID</sequence>
<comment type="caution">
    <text evidence="2">The sequence shown here is derived from an EMBL/GenBank/DDBJ whole genome shotgun (WGS) entry which is preliminary data.</text>
</comment>
<feature type="chain" id="PRO_5045724406" evidence="1">
    <location>
        <begin position="27"/>
        <end position="157"/>
    </location>
</feature>
<reference evidence="2 3" key="1">
    <citation type="submission" date="2023-09" db="EMBL/GenBank/DDBJ databases">
        <title>Xinfangfangia sedmenti sp. nov., isolated the sedment.</title>
        <authorList>
            <person name="Xu L."/>
        </authorList>
    </citation>
    <scope>NUCLEOTIDE SEQUENCE [LARGE SCALE GENOMIC DNA]</scope>
    <source>
        <strain evidence="2 3">LG-4</strain>
    </source>
</reference>
<accession>A0ABU1FDJ4</accession>
<feature type="signal peptide" evidence="1">
    <location>
        <begin position="1"/>
        <end position="26"/>
    </location>
</feature>